<evidence type="ECO:0000313" key="4">
    <source>
        <dbReference type="Proteomes" id="UP000031036"/>
    </source>
</evidence>
<protein>
    <submittedName>
        <fullName evidence="2">Uncharacterized protein</fullName>
    </submittedName>
</protein>
<evidence type="ECO:0000256" key="1">
    <source>
        <dbReference type="SAM" id="MobiDB-lite"/>
    </source>
</evidence>
<evidence type="ECO:0000313" key="2">
    <source>
        <dbReference type="EMBL" id="KHN73619.1"/>
    </source>
</evidence>
<dbReference type="AlphaFoldDB" id="A0A0B2UWK0"/>
<dbReference type="EMBL" id="JPKZ01003092">
    <property type="protein sequence ID" value="KHN73619.1"/>
    <property type="molecule type" value="Genomic_DNA"/>
</dbReference>
<feature type="region of interest" description="Disordered" evidence="1">
    <location>
        <begin position="42"/>
        <end position="89"/>
    </location>
</feature>
<sequence>MPHYYFLSSASLLVLYGAHEKVLKYGKGVAIVLRGYKSVGIGDEETHDSLGQSVDGPMPSTSTVAMHTSQPASPSSRSSHNDLISELQNRIGGSNKSALQLLEQLKRSLASSRGVNIHLNPELIRNSP</sequence>
<dbReference type="EMBL" id="UYWY01019409">
    <property type="protein sequence ID" value="VDM37168.1"/>
    <property type="molecule type" value="Genomic_DNA"/>
</dbReference>
<organism evidence="2 4">
    <name type="scientific">Toxocara canis</name>
    <name type="common">Canine roundworm</name>
    <dbReference type="NCBI Taxonomy" id="6265"/>
    <lineage>
        <taxon>Eukaryota</taxon>
        <taxon>Metazoa</taxon>
        <taxon>Ecdysozoa</taxon>
        <taxon>Nematoda</taxon>
        <taxon>Chromadorea</taxon>
        <taxon>Rhabditida</taxon>
        <taxon>Spirurina</taxon>
        <taxon>Ascaridomorpha</taxon>
        <taxon>Ascaridoidea</taxon>
        <taxon>Toxocaridae</taxon>
        <taxon>Toxocara</taxon>
    </lineage>
</organism>
<feature type="compositionally biased region" description="Low complexity" evidence="1">
    <location>
        <begin position="69"/>
        <end position="78"/>
    </location>
</feature>
<accession>A0A0B2UWK0</accession>
<name>A0A0B2UWK0_TOXCA</name>
<gene>
    <name evidence="2" type="ORF">Tcan_13040</name>
    <name evidence="3" type="ORF">TCNE_LOCUS5916</name>
</gene>
<dbReference type="OrthoDB" id="5832699at2759"/>
<dbReference type="Proteomes" id="UP000031036">
    <property type="component" value="Unassembled WGS sequence"/>
</dbReference>
<reference evidence="3" key="2">
    <citation type="submission" date="2018-11" db="EMBL/GenBank/DDBJ databases">
        <authorList>
            <consortium name="Pathogen Informatics"/>
        </authorList>
    </citation>
    <scope>NUCLEOTIDE SEQUENCE [LARGE SCALE GENOMIC DNA]</scope>
</reference>
<proteinExistence type="predicted"/>
<reference evidence="2 4" key="1">
    <citation type="submission" date="2014-11" db="EMBL/GenBank/DDBJ databases">
        <title>Genetic blueprint of the zoonotic pathogen Toxocara canis.</title>
        <authorList>
            <person name="Zhu X.-Q."/>
            <person name="Korhonen P.K."/>
            <person name="Cai H."/>
            <person name="Young N.D."/>
            <person name="Nejsum P."/>
            <person name="von Samson-Himmelstjerna G."/>
            <person name="Boag P.R."/>
            <person name="Tan P."/>
            <person name="Li Q."/>
            <person name="Min J."/>
            <person name="Yang Y."/>
            <person name="Wang X."/>
            <person name="Fang X."/>
            <person name="Hall R.S."/>
            <person name="Hofmann A."/>
            <person name="Sternberg P.W."/>
            <person name="Jex A.R."/>
            <person name="Gasser R.B."/>
        </authorList>
    </citation>
    <scope>NUCLEOTIDE SEQUENCE [LARGE SCALE GENOMIC DNA]</scope>
    <source>
        <strain evidence="2">PN_DK_2014</strain>
    </source>
</reference>
<dbReference type="STRING" id="6265.A0A0B2UWK0"/>
<keyword evidence="4" id="KW-1185">Reference proteome</keyword>
<evidence type="ECO:0000313" key="3">
    <source>
        <dbReference type="EMBL" id="VDM37168.1"/>
    </source>
</evidence>
<feature type="compositionally biased region" description="Polar residues" evidence="1">
    <location>
        <begin position="59"/>
        <end position="68"/>
    </location>
</feature>